<protein>
    <submittedName>
        <fullName evidence="3">Type II secretion system protein GspG</fullName>
    </submittedName>
</protein>
<keyword evidence="1" id="KW-0812">Transmembrane</keyword>
<name>A0A8E6EX12_9BACT</name>
<dbReference type="RefSeq" id="WP_213499357.1">
    <property type="nucleotide sequence ID" value="NZ_CP074694.1"/>
</dbReference>
<dbReference type="InterPro" id="IPR013545">
    <property type="entry name" value="T2SS_protein-GspG_C"/>
</dbReference>
<dbReference type="EMBL" id="CP074694">
    <property type="protein sequence ID" value="QVL34387.1"/>
    <property type="molecule type" value="Genomic_DNA"/>
</dbReference>
<gene>
    <name evidence="3" type="ORF">KIH39_10910</name>
</gene>
<dbReference type="AlphaFoldDB" id="A0A8E6EX12"/>
<evidence type="ECO:0000259" key="2">
    <source>
        <dbReference type="Pfam" id="PF08334"/>
    </source>
</evidence>
<keyword evidence="1" id="KW-0472">Membrane</keyword>
<evidence type="ECO:0000313" key="4">
    <source>
        <dbReference type="Proteomes" id="UP000676194"/>
    </source>
</evidence>
<keyword evidence="1" id="KW-1133">Transmembrane helix</keyword>
<sequence length="137" mass="15305">MIEIENDKPESRKRLLKSEHIFLIFAALTVVVVASLMGILFGGFDDSNGCSARSSAEVIAQACHLYKLRLGKYPEELDKLLKPPYGGPPILHSPPDIIDNWGHNFHYDPSGPHNKGENVDVWAVDPKTEKIIGNWEK</sequence>
<dbReference type="Pfam" id="PF08334">
    <property type="entry name" value="T2SSG"/>
    <property type="match status" value="1"/>
</dbReference>
<dbReference type="InterPro" id="IPR045584">
    <property type="entry name" value="Pilin-like"/>
</dbReference>
<feature type="domain" description="Type II secretion system protein GspG C-terminal" evidence="2">
    <location>
        <begin position="43"/>
        <end position="123"/>
    </location>
</feature>
<accession>A0A8E6EX12</accession>
<evidence type="ECO:0000256" key="1">
    <source>
        <dbReference type="SAM" id="Phobius"/>
    </source>
</evidence>
<evidence type="ECO:0000313" key="3">
    <source>
        <dbReference type="EMBL" id="QVL34387.1"/>
    </source>
</evidence>
<dbReference type="SUPFAM" id="SSF54523">
    <property type="entry name" value="Pili subunits"/>
    <property type="match status" value="1"/>
</dbReference>
<reference evidence="3" key="1">
    <citation type="submission" date="2021-05" db="EMBL/GenBank/DDBJ databases">
        <title>Complete genome sequence of the cellulolytic planctomycete Telmatocola sphagniphila SP2T and characterization of the first cellulase from planctomycetes.</title>
        <authorList>
            <person name="Rakitin A.L."/>
            <person name="Beletsky A.V."/>
            <person name="Naumoff D.G."/>
            <person name="Kulichevskaya I.S."/>
            <person name="Mardanov A.V."/>
            <person name="Ravin N.V."/>
            <person name="Dedysh S.N."/>
        </authorList>
    </citation>
    <scope>NUCLEOTIDE SEQUENCE</scope>
    <source>
        <strain evidence="3">SP2T</strain>
    </source>
</reference>
<dbReference type="KEGG" id="tsph:KIH39_10910"/>
<organism evidence="3 4">
    <name type="scientific">Telmatocola sphagniphila</name>
    <dbReference type="NCBI Taxonomy" id="1123043"/>
    <lineage>
        <taxon>Bacteria</taxon>
        <taxon>Pseudomonadati</taxon>
        <taxon>Planctomycetota</taxon>
        <taxon>Planctomycetia</taxon>
        <taxon>Gemmatales</taxon>
        <taxon>Gemmataceae</taxon>
    </lineage>
</organism>
<keyword evidence="4" id="KW-1185">Reference proteome</keyword>
<dbReference type="Gene3D" id="3.30.700.10">
    <property type="entry name" value="Glycoprotein, Type 4 Pilin"/>
    <property type="match status" value="1"/>
</dbReference>
<feature type="transmembrane region" description="Helical" evidence="1">
    <location>
        <begin position="21"/>
        <end position="44"/>
    </location>
</feature>
<dbReference type="Proteomes" id="UP000676194">
    <property type="component" value="Chromosome"/>
</dbReference>
<proteinExistence type="predicted"/>